<dbReference type="PANTHER" id="PTHR34222:SF99">
    <property type="entry name" value="PROTEIN, PUTATIVE-RELATED"/>
    <property type="match status" value="1"/>
</dbReference>
<evidence type="ECO:0000313" key="1">
    <source>
        <dbReference type="EMBL" id="MCI65985.1"/>
    </source>
</evidence>
<comment type="caution">
    <text evidence="1">The sequence shown here is derived from an EMBL/GenBank/DDBJ whole genome shotgun (WGS) entry which is preliminary data.</text>
</comment>
<protein>
    <submittedName>
        <fullName evidence="1">UDP-glycosyltransferase</fullName>
    </submittedName>
</protein>
<dbReference type="PANTHER" id="PTHR34222">
    <property type="entry name" value="GAG_PRE-INTEGRS DOMAIN-CONTAINING PROTEIN"/>
    <property type="match status" value="1"/>
</dbReference>
<dbReference type="Proteomes" id="UP000265520">
    <property type="component" value="Unassembled WGS sequence"/>
</dbReference>
<reference evidence="1 2" key="1">
    <citation type="journal article" date="2018" name="Front. Plant Sci.">
        <title>Red Clover (Trifolium pratense) and Zigzag Clover (T. medium) - A Picture of Genomic Similarities and Differences.</title>
        <authorList>
            <person name="Dluhosova J."/>
            <person name="Istvanek J."/>
            <person name="Nedelnik J."/>
            <person name="Repkova J."/>
        </authorList>
    </citation>
    <scope>NUCLEOTIDE SEQUENCE [LARGE SCALE GENOMIC DNA]</scope>
    <source>
        <strain evidence="2">cv. 10/8</strain>
        <tissue evidence="1">Leaf</tissue>
    </source>
</reference>
<sequence length="68" mass="7757">MRSAHANHTLLYIIRFLTGLNEHFSVAKSQILLMNPLPPMTKVFSLALQHERQSHFDDSRVLLNAAKS</sequence>
<dbReference type="AlphaFoldDB" id="A0A392U1Q2"/>
<feature type="non-terminal residue" evidence="1">
    <location>
        <position position="68"/>
    </location>
</feature>
<evidence type="ECO:0000313" key="2">
    <source>
        <dbReference type="Proteomes" id="UP000265520"/>
    </source>
</evidence>
<proteinExistence type="predicted"/>
<dbReference type="GO" id="GO:0016740">
    <property type="term" value="F:transferase activity"/>
    <property type="evidence" value="ECO:0007669"/>
    <property type="project" value="UniProtKB-KW"/>
</dbReference>
<accession>A0A392U1Q2</accession>
<organism evidence="1 2">
    <name type="scientific">Trifolium medium</name>
    <dbReference type="NCBI Taxonomy" id="97028"/>
    <lineage>
        <taxon>Eukaryota</taxon>
        <taxon>Viridiplantae</taxon>
        <taxon>Streptophyta</taxon>
        <taxon>Embryophyta</taxon>
        <taxon>Tracheophyta</taxon>
        <taxon>Spermatophyta</taxon>
        <taxon>Magnoliopsida</taxon>
        <taxon>eudicotyledons</taxon>
        <taxon>Gunneridae</taxon>
        <taxon>Pentapetalae</taxon>
        <taxon>rosids</taxon>
        <taxon>fabids</taxon>
        <taxon>Fabales</taxon>
        <taxon>Fabaceae</taxon>
        <taxon>Papilionoideae</taxon>
        <taxon>50 kb inversion clade</taxon>
        <taxon>NPAAA clade</taxon>
        <taxon>Hologalegina</taxon>
        <taxon>IRL clade</taxon>
        <taxon>Trifolieae</taxon>
        <taxon>Trifolium</taxon>
    </lineage>
</organism>
<keyword evidence="2" id="KW-1185">Reference proteome</keyword>
<keyword evidence="1" id="KW-0808">Transferase</keyword>
<name>A0A392U1Q2_9FABA</name>
<dbReference type="EMBL" id="LXQA010686338">
    <property type="protein sequence ID" value="MCI65985.1"/>
    <property type="molecule type" value="Genomic_DNA"/>
</dbReference>